<dbReference type="AlphaFoldDB" id="A0AAV0RZ78"/>
<evidence type="ECO:0000313" key="4">
    <source>
        <dbReference type="Proteomes" id="UP001154282"/>
    </source>
</evidence>
<dbReference type="EMBL" id="CAMGYJ010000011">
    <property type="protein sequence ID" value="CAI0626193.1"/>
    <property type="molecule type" value="Genomic_DNA"/>
</dbReference>
<proteinExistence type="predicted"/>
<evidence type="ECO:0000256" key="1">
    <source>
        <dbReference type="SAM" id="MobiDB-lite"/>
    </source>
</evidence>
<gene>
    <name evidence="3" type="ORF">LITE_LOCUS50753</name>
</gene>
<feature type="transmembrane region" description="Helical" evidence="2">
    <location>
        <begin position="169"/>
        <end position="187"/>
    </location>
</feature>
<keyword evidence="2" id="KW-0472">Membrane</keyword>
<dbReference type="PANTHER" id="PTHR34188">
    <property type="entry name" value="OS01G0299500 PROTEIN"/>
    <property type="match status" value="1"/>
</dbReference>
<name>A0AAV0RZ78_9ROSI</name>
<organism evidence="3 4">
    <name type="scientific">Linum tenue</name>
    <dbReference type="NCBI Taxonomy" id="586396"/>
    <lineage>
        <taxon>Eukaryota</taxon>
        <taxon>Viridiplantae</taxon>
        <taxon>Streptophyta</taxon>
        <taxon>Embryophyta</taxon>
        <taxon>Tracheophyta</taxon>
        <taxon>Spermatophyta</taxon>
        <taxon>Magnoliopsida</taxon>
        <taxon>eudicotyledons</taxon>
        <taxon>Gunneridae</taxon>
        <taxon>Pentapetalae</taxon>
        <taxon>rosids</taxon>
        <taxon>fabids</taxon>
        <taxon>Malpighiales</taxon>
        <taxon>Linaceae</taxon>
        <taxon>Linum</taxon>
    </lineage>
</organism>
<accession>A0AAV0RZ78</accession>
<evidence type="ECO:0000256" key="2">
    <source>
        <dbReference type="SAM" id="Phobius"/>
    </source>
</evidence>
<comment type="caution">
    <text evidence="3">The sequence shown here is derived from an EMBL/GenBank/DDBJ whole genome shotgun (WGS) entry which is preliminary data.</text>
</comment>
<reference evidence="3" key="1">
    <citation type="submission" date="2022-08" db="EMBL/GenBank/DDBJ databases">
        <authorList>
            <person name="Gutierrez-Valencia J."/>
        </authorList>
    </citation>
    <scope>NUCLEOTIDE SEQUENCE</scope>
</reference>
<evidence type="ECO:0008006" key="5">
    <source>
        <dbReference type="Google" id="ProtNLM"/>
    </source>
</evidence>
<feature type="region of interest" description="Disordered" evidence="1">
    <location>
        <begin position="60"/>
        <end position="125"/>
    </location>
</feature>
<feature type="compositionally biased region" description="Basic residues" evidence="1">
    <location>
        <begin position="101"/>
        <end position="114"/>
    </location>
</feature>
<keyword evidence="2" id="KW-0812">Transmembrane</keyword>
<sequence length="251" mass="27126">MEMEDNNAGRDFYVDLESGPNNNNTGRAGEPSSPPSPGNGVRSLFNKVYSVLAKGEEEGQKLLCGNGGGTNSDGEQQTKSEDNNETTASSGSDHSDEKQQQRRKSSSPHKKSPKPPRPPRGPSLDAADLKLIKEISELAVLKRARIERIKAMKKAKVAKQSPVSSTGNLFAMVFTVLFFLVILCQGMSSRIIPIDLQTAPEPSRMMDNDLISVQYFGVPTVNGPVSLSSGSHKYVNHCSDVNPPDSARRLG</sequence>
<feature type="region of interest" description="Disordered" evidence="1">
    <location>
        <begin position="1"/>
        <end position="43"/>
    </location>
</feature>
<evidence type="ECO:0000313" key="3">
    <source>
        <dbReference type="EMBL" id="CAI0626193.1"/>
    </source>
</evidence>
<dbReference type="Proteomes" id="UP001154282">
    <property type="component" value="Unassembled WGS sequence"/>
</dbReference>
<keyword evidence="4" id="KW-1185">Reference proteome</keyword>
<keyword evidence="2" id="KW-1133">Transmembrane helix</keyword>
<dbReference type="PANTHER" id="PTHR34188:SF20">
    <property type="entry name" value="PROTEIN, PUTATIVE-RELATED"/>
    <property type="match status" value="1"/>
</dbReference>
<protein>
    <recommendedName>
        <fullName evidence="5">Transmembrane protein</fullName>
    </recommendedName>
</protein>